<feature type="compositionally biased region" description="Acidic residues" evidence="1">
    <location>
        <begin position="56"/>
        <end position="72"/>
    </location>
</feature>
<gene>
    <name evidence="2" type="ORF">KUF71_010298</name>
</gene>
<dbReference type="AlphaFoldDB" id="A0AAE1HH88"/>
<evidence type="ECO:0000313" key="3">
    <source>
        <dbReference type="Proteomes" id="UP001219518"/>
    </source>
</evidence>
<sequence>MPRSNTKRSSRSSIPVSSEEATRARIRALNKNESAKRLNQKLMAEVKGDIEKQTNDDDEWQPPSDGDLEEDDVSKTESEDSDILNPSEASKKARIRKLDDVKKSRSPDLTPLTSTSSSPTKDDLKKKVAEMEAKLQLLTNNAKNNDSVQSQGKDDNQFSDQSSPDKNLIDKESTEGGHHDSLFSSDDNMESPDKGKEKQRAKQEAKSPERDNTAGDGEELIDESDSLAYQLYTANDKDVVELCRKVYCKKKYVNSAFSQSANTTHCIRRLMPGVFKPDAVINCSLTGQKWRAAAKAGGDAHGQLDPLHPRAVQAILDYANKLGKAKLWLPMKLKKAKPVFSQRLTEMKAAIRKGKPL</sequence>
<reference evidence="2" key="2">
    <citation type="journal article" date="2023" name="BMC Genomics">
        <title>Pest status, molecular evolution, and epigenetic factors derived from the genome assembly of Frankliniella fusca, a thysanopteran phytovirus vector.</title>
        <authorList>
            <person name="Catto M.A."/>
            <person name="Labadie P.E."/>
            <person name="Jacobson A.L."/>
            <person name="Kennedy G.G."/>
            <person name="Srinivasan R."/>
            <person name="Hunt B.G."/>
        </authorList>
    </citation>
    <scope>NUCLEOTIDE SEQUENCE</scope>
    <source>
        <strain evidence="2">PL_HMW_Pooled</strain>
    </source>
</reference>
<feature type="compositionally biased region" description="Basic and acidic residues" evidence="1">
    <location>
        <begin position="96"/>
        <end position="106"/>
    </location>
</feature>
<feature type="compositionally biased region" description="Polar residues" evidence="1">
    <location>
        <begin position="137"/>
        <end position="151"/>
    </location>
</feature>
<dbReference type="EMBL" id="JAHWGI010001031">
    <property type="protein sequence ID" value="KAK3921083.1"/>
    <property type="molecule type" value="Genomic_DNA"/>
</dbReference>
<reference evidence="2" key="1">
    <citation type="submission" date="2021-07" db="EMBL/GenBank/DDBJ databases">
        <authorList>
            <person name="Catto M.A."/>
            <person name="Jacobson A."/>
            <person name="Kennedy G."/>
            <person name="Labadie P."/>
            <person name="Hunt B.G."/>
            <person name="Srinivasan R."/>
        </authorList>
    </citation>
    <scope>NUCLEOTIDE SEQUENCE</scope>
    <source>
        <strain evidence="2">PL_HMW_Pooled</strain>
        <tissue evidence="2">Head</tissue>
    </source>
</reference>
<feature type="compositionally biased region" description="Basic and acidic residues" evidence="1">
    <location>
        <begin position="44"/>
        <end position="55"/>
    </location>
</feature>
<accession>A0AAE1HH88</accession>
<feature type="compositionally biased region" description="Low complexity" evidence="1">
    <location>
        <begin position="107"/>
        <end position="119"/>
    </location>
</feature>
<evidence type="ECO:0000313" key="2">
    <source>
        <dbReference type="EMBL" id="KAK3921083.1"/>
    </source>
</evidence>
<feature type="compositionally biased region" description="Basic residues" evidence="1">
    <location>
        <begin position="1"/>
        <end position="10"/>
    </location>
</feature>
<name>A0AAE1HH88_9NEOP</name>
<feature type="compositionally biased region" description="Basic and acidic residues" evidence="1">
    <location>
        <begin position="120"/>
        <end position="133"/>
    </location>
</feature>
<feature type="compositionally biased region" description="Basic and acidic residues" evidence="1">
    <location>
        <begin position="191"/>
        <end position="213"/>
    </location>
</feature>
<protein>
    <submittedName>
        <fullName evidence="2">BEN domain-containing protein B1</fullName>
    </submittedName>
</protein>
<proteinExistence type="predicted"/>
<dbReference type="Proteomes" id="UP001219518">
    <property type="component" value="Unassembled WGS sequence"/>
</dbReference>
<feature type="region of interest" description="Disordered" evidence="1">
    <location>
        <begin position="1"/>
        <end position="219"/>
    </location>
</feature>
<organism evidence="2 3">
    <name type="scientific">Frankliniella fusca</name>
    <dbReference type="NCBI Taxonomy" id="407009"/>
    <lineage>
        <taxon>Eukaryota</taxon>
        <taxon>Metazoa</taxon>
        <taxon>Ecdysozoa</taxon>
        <taxon>Arthropoda</taxon>
        <taxon>Hexapoda</taxon>
        <taxon>Insecta</taxon>
        <taxon>Pterygota</taxon>
        <taxon>Neoptera</taxon>
        <taxon>Paraneoptera</taxon>
        <taxon>Thysanoptera</taxon>
        <taxon>Terebrantia</taxon>
        <taxon>Thripoidea</taxon>
        <taxon>Thripidae</taxon>
        <taxon>Frankliniella</taxon>
    </lineage>
</organism>
<evidence type="ECO:0000256" key="1">
    <source>
        <dbReference type="SAM" id="MobiDB-lite"/>
    </source>
</evidence>
<dbReference type="Gene3D" id="1.10.10.2590">
    <property type="entry name" value="BEN domain"/>
    <property type="match status" value="1"/>
</dbReference>
<feature type="compositionally biased region" description="Basic and acidic residues" evidence="1">
    <location>
        <begin position="167"/>
        <end position="181"/>
    </location>
</feature>
<comment type="caution">
    <text evidence="2">The sequence shown here is derived from an EMBL/GenBank/DDBJ whole genome shotgun (WGS) entry which is preliminary data.</text>
</comment>
<keyword evidence="3" id="KW-1185">Reference proteome</keyword>